<proteinExistence type="predicted"/>
<feature type="compositionally biased region" description="Basic and acidic residues" evidence="1">
    <location>
        <begin position="125"/>
        <end position="151"/>
    </location>
</feature>
<name>A0A834KBH7_VESGE</name>
<feature type="compositionally biased region" description="Basic residues" evidence="1">
    <location>
        <begin position="1"/>
        <end position="12"/>
    </location>
</feature>
<dbReference type="EMBL" id="JACSDZ010000005">
    <property type="protein sequence ID" value="KAF7403633.1"/>
    <property type="molecule type" value="Genomic_DNA"/>
</dbReference>
<evidence type="ECO:0000313" key="3">
    <source>
        <dbReference type="Proteomes" id="UP000617340"/>
    </source>
</evidence>
<dbReference type="AlphaFoldDB" id="A0A834KBH7"/>
<gene>
    <name evidence="2" type="ORF">HZH68_006427</name>
</gene>
<feature type="compositionally biased region" description="Basic and acidic residues" evidence="1">
    <location>
        <begin position="13"/>
        <end position="26"/>
    </location>
</feature>
<protein>
    <submittedName>
        <fullName evidence="2">Uncharacterized protein</fullName>
    </submittedName>
</protein>
<evidence type="ECO:0000313" key="2">
    <source>
        <dbReference type="EMBL" id="KAF7403633.1"/>
    </source>
</evidence>
<feature type="region of interest" description="Disordered" evidence="1">
    <location>
        <begin position="110"/>
        <end position="151"/>
    </location>
</feature>
<accession>A0A834KBH7</accession>
<sequence>MSDKKSRKKSSPRKREELPERNEKKRRVRVEVEKRHLAAKLEEERWWLKEVRRLRNWRTYRAFKTTFKTSSSAFDFPKGSIDGTSIQHSLRSIPLTFRLKDFISENPRDRIEVGLPNKQQMGLSSRDRIGKERANKKKEERESRRQQENII</sequence>
<organism evidence="2 3">
    <name type="scientific">Vespula germanica</name>
    <name type="common">German yellow jacket</name>
    <name type="synonym">Paravespula germanica</name>
    <dbReference type="NCBI Taxonomy" id="30212"/>
    <lineage>
        <taxon>Eukaryota</taxon>
        <taxon>Metazoa</taxon>
        <taxon>Ecdysozoa</taxon>
        <taxon>Arthropoda</taxon>
        <taxon>Hexapoda</taxon>
        <taxon>Insecta</taxon>
        <taxon>Pterygota</taxon>
        <taxon>Neoptera</taxon>
        <taxon>Endopterygota</taxon>
        <taxon>Hymenoptera</taxon>
        <taxon>Apocrita</taxon>
        <taxon>Aculeata</taxon>
        <taxon>Vespoidea</taxon>
        <taxon>Vespidae</taxon>
        <taxon>Vespinae</taxon>
        <taxon>Vespula</taxon>
    </lineage>
</organism>
<keyword evidence="3" id="KW-1185">Reference proteome</keyword>
<evidence type="ECO:0000256" key="1">
    <source>
        <dbReference type="SAM" id="MobiDB-lite"/>
    </source>
</evidence>
<reference evidence="2" key="1">
    <citation type="journal article" date="2020" name="G3 (Bethesda)">
        <title>High-Quality Assemblies for Three Invasive Social Wasps from the &lt;i&gt;Vespula&lt;/i&gt; Genus.</title>
        <authorList>
            <person name="Harrop T.W.R."/>
            <person name="Guhlin J."/>
            <person name="McLaughlin G.M."/>
            <person name="Permina E."/>
            <person name="Stockwell P."/>
            <person name="Gilligan J."/>
            <person name="Le Lec M.F."/>
            <person name="Gruber M.A.M."/>
            <person name="Quinn O."/>
            <person name="Lovegrove M."/>
            <person name="Duncan E.J."/>
            <person name="Remnant E.J."/>
            <person name="Van Eeckhoven J."/>
            <person name="Graham B."/>
            <person name="Knapp R.A."/>
            <person name="Langford K.W."/>
            <person name="Kronenberg Z."/>
            <person name="Press M.O."/>
            <person name="Eacker S.M."/>
            <person name="Wilson-Rankin E.E."/>
            <person name="Purcell J."/>
            <person name="Lester P.J."/>
            <person name="Dearden P.K."/>
        </authorList>
    </citation>
    <scope>NUCLEOTIDE SEQUENCE</scope>
    <source>
        <strain evidence="2">Linc-1</strain>
    </source>
</reference>
<dbReference type="Proteomes" id="UP000617340">
    <property type="component" value="Unassembled WGS sequence"/>
</dbReference>
<feature type="region of interest" description="Disordered" evidence="1">
    <location>
        <begin position="1"/>
        <end position="26"/>
    </location>
</feature>
<comment type="caution">
    <text evidence="2">The sequence shown here is derived from an EMBL/GenBank/DDBJ whole genome shotgun (WGS) entry which is preliminary data.</text>
</comment>